<evidence type="ECO:0000313" key="2">
    <source>
        <dbReference type="Proteomes" id="UP000004775"/>
    </source>
</evidence>
<reference evidence="1 2" key="1">
    <citation type="submission" date="2012-04" db="EMBL/GenBank/DDBJ databases">
        <authorList>
            <person name="Genoscope - CEA"/>
        </authorList>
    </citation>
    <scope>NUCLEOTIDE SEQUENCE [LARGE SCALE GENOMIC DNA]</scope>
    <source>
        <strain evidence="1 2">9809</strain>
    </source>
</reference>
<dbReference type="EMBL" id="CAIO01000480">
    <property type="protein sequence ID" value="CCI28741.1"/>
    <property type="molecule type" value="Genomic_DNA"/>
</dbReference>
<name>I4I367_MICAE</name>
<protein>
    <submittedName>
        <fullName evidence="1">Uncharacterized protein</fullName>
    </submittedName>
</protein>
<dbReference type="AlphaFoldDB" id="I4I367"/>
<organism evidence="1 2">
    <name type="scientific">Microcystis aeruginosa PCC 9809</name>
    <dbReference type="NCBI Taxonomy" id="1160285"/>
    <lineage>
        <taxon>Bacteria</taxon>
        <taxon>Bacillati</taxon>
        <taxon>Cyanobacteriota</taxon>
        <taxon>Cyanophyceae</taxon>
        <taxon>Oscillatoriophycideae</taxon>
        <taxon>Chroococcales</taxon>
        <taxon>Microcystaceae</taxon>
        <taxon>Microcystis</taxon>
    </lineage>
</organism>
<evidence type="ECO:0000313" key="1">
    <source>
        <dbReference type="EMBL" id="CCI28741.1"/>
    </source>
</evidence>
<proteinExistence type="predicted"/>
<accession>I4I367</accession>
<gene>
    <name evidence="1" type="ORF">MICAH_5300007</name>
</gene>
<comment type="caution">
    <text evidence="1">The sequence shown here is derived from an EMBL/GenBank/DDBJ whole genome shotgun (WGS) entry which is preliminary data.</text>
</comment>
<dbReference type="HOGENOM" id="CLU_3218648_0_0_3"/>
<sequence length="44" mass="5251">MLKARIIGLIDWLWLTLYTTGGLFERDFYPQPHDIRYPGTELHC</sequence>
<dbReference type="Proteomes" id="UP000004775">
    <property type="component" value="Unassembled WGS sequence"/>
</dbReference>